<evidence type="ECO:0000313" key="5">
    <source>
        <dbReference type="EMBL" id="KHJ53126.1"/>
    </source>
</evidence>
<dbReference type="AlphaFoldDB" id="A0A0B1Q115"/>
<dbReference type="FunFam" id="3.30.70.270:FF:000001">
    <property type="entry name" value="Diguanylate cyclase domain protein"/>
    <property type="match status" value="1"/>
</dbReference>
<dbReference type="PROSITE" id="PS50887">
    <property type="entry name" value="GGDEF"/>
    <property type="match status" value="1"/>
</dbReference>
<keyword evidence="3" id="KW-1133">Transmembrane helix</keyword>
<dbReference type="Gene3D" id="3.30.70.270">
    <property type="match status" value="1"/>
</dbReference>
<dbReference type="GO" id="GO:0052621">
    <property type="term" value="F:diguanylate cyclase activity"/>
    <property type="evidence" value="ECO:0007669"/>
    <property type="project" value="UniProtKB-EC"/>
</dbReference>
<organism evidence="5 6">
    <name type="scientific">Aureimonas altamirensis</name>
    <dbReference type="NCBI Taxonomy" id="370622"/>
    <lineage>
        <taxon>Bacteria</taxon>
        <taxon>Pseudomonadati</taxon>
        <taxon>Pseudomonadota</taxon>
        <taxon>Alphaproteobacteria</taxon>
        <taxon>Hyphomicrobiales</taxon>
        <taxon>Aurantimonadaceae</taxon>
        <taxon>Aureimonas</taxon>
    </lineage>
</organism>
<reference evidence="5 6" key="1">
    <citation type="submission" date="2014-09" db="EMBL/GenBank/DDBJ databases">
        <title>Isolation and characterization of Aurantimonas altamirensis ON-56566 from clinical sample following a dog bite.</title>
        <authorList>
            <person name="Eshaghi A."/>
            <person name="Li A."/>
            <person name="Shahinas D."/>
            <person name="Bahn P."/>
            <person name="Kus J.V."/>
            <person name="Patel S.N."/>
        </authorList>
    </citation>
    <scope>NUCLEOTIDE SEQUENCE [LARGE SCALE GENOMIC DNA]</scope>
    <source>
        <strain evidence="5 6">ON-56566</strain>
    </source>
</reference>
<dbReference type="InterPro" id="IPR043128">
    <property type="entry name" value="Rev_trsase/Diguanyl_cyclase"/>
</dbReference>
<accession>A0A0B1Q115</accession>
<feature type="transmembrane region" description="Helical" evidence="3">
    <location>
        <begin position="36"/>
        <end position="53"/>
    </location>
</feature>
<dbReference type="Pfam" id="PF00990">
    <property type="entry name" value="GGDEF"/>
    <property type="match status" value="1"/>
</dbReference>
<keyword evidence="3" id="KW-0812">Transmembrane</keyword>
<comment type="caution">
    <text evidence="5">The sequence shown here is derived from an EMBL/GenBank/DDBJ whole genome shotgun (WGS) entry which is preliminary data.</text>
</comment>
<dbReference type="EC" id="2.7.7.65" evidence="1"/>
<evidence type="ECO:0000256" key="3">
    <source>
        <dbReference type="SAM" id="Phobius"/>
    </source>
</evidence>
<dbReference type="InterPro" id="IPR029787">
    <property type="entry name" value="Nucleotide_cyclase"/>
</dbReference>
<feature type="domain" description="GGDEF" evidence="4">
    <location>
        <begin position="245"/>
        <end position="378"/>
    </location>
</feature>
<feature type="transmembrane region" description="Helical" evidence="3">
    <location>
        <begin position="94"/>
        <end position="111"/>
    </location>
</feature>
<comment type="catalytic activity">
    <reaction evidence="2">
        <text>2 GTP = 3',3'-c-di-GMP + 2 diphosphate</text>
        <dbReference type="Rhea" id="RHEA:24898"/>
        <dbReference type="ChEBI" id="CHEBI:33019"/>
        <dbReference type="ChEBI" id="CHEBI:37565"/>
        <dbReference type="ChEBI" id="CHEBI:58805"/>
        <dbReference type="EC" id="2.7.7.65"/>
    </reaction>
</comment>
<dbReference type="EMBL" id="JRFJ01000007">
    <property type="protein sequence ID" value="KHJ53126.1"/>
    <property type="molecule type" value="Genomic_DNA"/>
</dbReference>
<dbReference type="CDD" id="cd01949">
    <property type="entry name" value="GGDEF"/>
    <property type="match status" value="1"/>
</dbReference>
<dbReference type="PANTHER" id="PTHR45138:SF9">
    <property type="entry name" value="DIGUANYLATE CYCLASE DGCM-RELATED"/>
    <property type="match status" value="1"/>
</dbReference>
<dbReference type="Proteomes" id="UP000030826">
    <property type="component" value="Unassembled WGS sequence"/>
</dbReference>
<gene>
    <name evidence="5" type="ORF">LA66_19105</name>
</gene>
<keyword evidence="3" id="KW-0472">Membrane</keyword>
<dbReference type="InterPro" id="IPR050469">
    <property type="entry name" value="Diguanylate_Cyclase"/>
</dbReference>
<dbReference type="PANTHER" id="PTHR45138">
    <property type="entry name" value="REGULATORY COMPONENTS OF SENSORY TRANSDUCTION SYSTEM"/>
    <property type="match status" value="1"/>
</dbReference>
<dbReference type="STRING" id="370622.LA66_19105"/>
<protein>
    <recommendedName>
        <fullName evidence="1">diguanylate cyclase</fullName>
        <ecNumber evidence="1">2.7.7.65</ecNumber>
    </recommendedName>
</protein>
<feature type="transmembrane region" description="Helical" evidence="3">
    <location>
        <begin position="117"/>
        <end position="138"/>
    </location>
</feature>
<dbReference type="NCBIfam" id="TIGR00254">
    <property type="entry name" value="GGDEF"/>
    <property type="match status" value="1"/>
</dbReference>
<evidence type="ECO:0000313" key="6">
    <source>
        <dbReference type="Proteomes" id="UP000030826"/>
    </source>
</evidence>
<dbReference type="InterPro" id="IPR000160">
    <property type="entry name" value="GGDEF_dom"/>
</dbReference>
<evidence type="ECO:0000256" key="2">
    <source>
        <dbReference type="ARBA" id="ARBA00034247"/>
    </source>
</evidence>
<sequence>MYLDQTTLLTAAGLSSAALAVAFLTSWIFFRNEKHLLVWATGLIAIIIAIVLFNSGEGYPLVLRLPAMALLVAGFVAIDCGSSLFCARRMHWRLPVGIGLFGIVAVTLLFLQGLSGIATASANVAVATLMSLTGWRFWMHRHEALLGMGAVAMLYAVTALSFAACAAVLLIEGPAVLTARPSNWAEEFNAVASIVGLTSIGAISFALMQFRTSQQHRRASLTDPLTQLPNRRALTDNFLDVPVAPGTCLILFDLDHFKQINDRYGHAAGDMTLVHFAGILAAHVSDDAIAARLGGEEFGVMMRNVAASQAHALGEAVRRTLAQTPVSTDGETIIATVTAGFAIASDGQETGVTLFSRADRALYEAKRAGRNRVLGAQPELVRTSGGLSETA</sequence>
<name>A0A0B1Q115_9HYPH</name>
<dbReference type="SMART" id="SM00267">
    <property type="entry name" value="GGDEF"/>
    <property type="match status" value="1"/>
</dbReference>
<feature type="transmembrane region" description="Helical" evidence="3">
    <location>
        <begin position="145"/>
        <end position="170"/>
    </location>
</feature>
<dbReference type="SUPFAM" id="SSF55073">
    <property type="entry name" value="Nucleotide cyclase"/>
    <property type="match status" value="1"/>
</dbReference>
<dbReference type="RefSeq" id="WP_039195743.1">
    <property type="nucleotide sequence ID" value="NZ_JRFJ01000007.1"/>
</dbReference>
<feature type="transmembrane region" description="Helical" evidence="3">
    <location>
        <begin position="65"/>
        <end position="87"/>
    </location>
</feature>
<evidence type="ECO:0000259" key="4">
    <source>
        <dbReference type="PROSITE" id="PS50887"/>
    </source>
</evidence>
<proteinExistence type="predicted"/>
<evidence type="ECO:0000256" key="1">
    <source>
        <dbReference type="ARBA" id="ARBA00012528"/>
    </source>
</evidence>
<feature type="transmembrane region" description="Helical" evidence="3">
    <location>
        <begin position="190"/>
        <end position="208"/>
    </location>
</feature>
<feature type="transmembrane region" description="Helical" evidence="3">
    <location>
        <begin position="6"/>
        <end position="29"/>
    </location>
</feature>